<dbReference type="InterPro" id="IPR011991">
    <property type="entry name" value="ArsR-like_HTH"/>
</dbReference>
<dbReference type="EMBL" id="JAEACQ010000195">
    <property type="protein sequence ID" value="MBL7628793.1"/>
    <property type="molecule type" value="Genomic_DNA"/>
</dbReference>
<evidence type="ECO:0000259" key="2">
    <source>
        <dbReference type="SMART" id="SM00418"/>
    </source>
</evidence>
<feature type="region of interest" description="Disordered" evidence="1">
    <location>
        <begin position="139"/>
        <end position="164"/>
    </location>
</feature>
<dbReference type="Pfam" id="PF01022">
    <property type="entry name" value="HTH_5"/>
    <property type="match status" value="1"/>
</dbReference>
<protein>
    <submittedName>
        <fullName evidence="3">ArsR family transcriptional regulator</fullName>
    </submittedName>
</protein>
<name>A0A937RLX5_9ACTN</name>
<dbReference type="AlphaFoldDB" id="A0A937RLX5"/>
<feature type="domain" description="HTH arsR-type" evidence="2">
    <location>
        <begin position="35"/>
        <end position="129"/>
    </location>
</feature>
<dbReference type="InterPro" id="IPR001845">
    <property type="entry name" value="HTH_ArsR_DNA-bd_dom"/>
</dbReference>
<dbReference type="InterPro" id="IPR036390">
    <property type="entry name" value="WH_DNA-bd_sf"/>
</dbReference>
<dbReference type="SUPFAM" id="SSF46785">
    <property type="entry name" value="Winged helix' DNA-binding domain"/>
    <property type="match status" value="1"/>
</dbReference>
<dbReference type="GO" id="GO:0003700">
    <property type="term" value="F:DNA-binding transcription factor activity"/>
    <property type="evidence" value="ECO:0007669"/>
    <property type="project" value="InterPro"/>
</dbReference>
<keyword evidence="4" id="KW-1185">Reference proteome</keyword>
<gene>
    <name evidence="3" type="ORF">I7412_16850</name>
</gene>
<organism evidence="3 4">
    <name type="scientific">Frankia nepalensis</name>
    <dbReference type="NCBI Taxonomy" id="1836974"/>
    <lineage>
        <taxon>Bacteria</taxon>
        <taxon>Bacillati</taxon>
        <taxon>Actinomycetota</taxon>
        <taxon>Actinomycetes</taxon>
        <taxon>Frankiales</taxon>
        <taxon>Frankiaceae</taxon>
        <taxon>Frankia</taxon>
    </lineage>
</organism>
<dbReference type="SMART" id="SM00418">
    <property type="entry name" value="HTH_ARSR"/>
    <property type="match status" value="1"/>
</dbReference>
<feature type="region of interest" description="Disordered" evidence="1">
    <location>
        <begin position="91"/>
        <end position="114"/>
    </location>
</feature>
<feature type="compositionally biased region" description="Low complexity" evidence="1">
    <location>
        <begin position="91"/>
        <end position="102"/>
    </location>
</feature>
<dbReference type="Proteomes" id="UP000604475">
    <property type="component" value="Unassembled WGS sequence"/>
</dbReference>
<proteinExistence type="predicted"/>
<sequence>MTGGPGPAAPGRRPGPSGGGQRVAAASGPAADRGRRHGALAVASRLDLLRLLRAAPGPLDARQLAQESGLAVSTVRFHLDRLAAAGLVVTGSRPRSTPGRPRVTYTPTSPGDDRDGYEQLAAALAANLADSAAEKAARAEQAGRAWAEERFPTRSPDATTNVAEPPVPELRALGDIMRQVMALFTEMGFDPELADESGGQRILLHACPFIGVARAHPEVVCTLHLGLLRGALEHLAAPPLDTRLVPFAEPGLCVAHLTTPAGPAPGRSRA</sequence>
<comment type="caution">
    <text evidence="3">The sequence shown here is derived from an EMBL/GenBank/DDBJ whole genome shotgun (WGS) entry which is preliminary data.</text>
</comment>
<feature type="region of interest" description="Disordered" evidence="1">
    <location>
        <begin position="1"/>
        <end position="36"/>
    </location>
</feature>
<reference evidence="3" key="1">
    <citation type="submission" date="2020-12" db="EMBL/GenBank/DDBJ databases">
        <title>Genomic characterization of non-nitrogen-fixing Frankia strains.</title>
        <authorList>
            <person name="Carlos-Shanley C."/>
            <person name="Guerra T."/>
            <person name="Hahn D."/>
        </authorList>
    </citation>
    <scope>NUCLEOTIDE SEQUENCE</scope>
    <source>
        <strain evidence="3">CN6</strain>
    </source>
</reference>
<dbReference type="RefSeq" id="WP_203010458.1">
    <property type="nucleotide sequence ID" value="NZ_JADWYU010000245.1"/>
</dbReference>
<evidence type="ECO:0000313" key="3">
    <source>
        <dbReference type="EMBL" id="MBL7628793.1"/>
    </source>
</evidence>
<dbReference type="CDD" id="cd00090">
    <property type="entry name" value="HTH_ARSR"/>
    <property type="match status" value="1"/>
</dbReference>
<evidence type="ECO:0000256" key="1">
    <source>
        <dbReference type="SAM" id="MobiDB-lite"/>
    </source>
</evidence>
<evidence type="ECO:0000313" key="4">
    <source>
        <dbReference type="Proteomes" id="UP000604475"/>
    </source>
</evidence>
<accession>A0A937RLX5</accession>
<dbReference type="Gene3D" id="1.10.10.10">
    <property type="entry name" value="Winged helix-like DNA-binding domain superfamily/Winged helix DNA-binding domain"/>
    <property type="match status" value="1"/>
</dbReference>
<dbReference type="InterPro" id="IPR036388">
    <property type="entry name" value="WH-like_DNA-bd_sf"/>
</dbReference>